<dbReference type="PANTHER" id="PTHR30146:SF109">
    <property type="entry name" value="HTH-TYPE TRANSCRIPTIONAL REGULATOR GALS"/>
    <property type="match status" value="1"/>
</dbReference>
<evidence type="ECO:0000259" key="4">
    <source>
        <dbReference type="PROSITE" id="PS50932"/>
    </source>
</evidence>
<dbReference type="InterPro" id="IPR010982">
    <property type="entry name" value="Lambda_DNA-bd_dom_sf"/>
</dbReference>
<dbReference type="PROSITE" id="PS50943">
    <property type="entry name" value="HTH_CROC1"/>
    <property type="match status" value="1"/>
</dbReference>
<proteinExistence type="predicted"/>
<name>A0ABV0FYD8_9BURK</name>
<evidence type="ECO:0000256" key="3">
    <source>
        <dbReference type="ARBA" id="ARBA00023163"/>
    </source>
</evidence>
<dbReference type="SUPFAM" id="SSF53822">
    <property type="entry name" value="Periplasmic binding protein-like I"/>
    <property type="match status" value="1"/>
</dbReference>
<evidence type="ECO:0000313" key="7">
    <source>
        <dbReference type="Proteomes" id="UP001495147"/>
    </source>
</evidence>
<dbReference type="PROSITE" id="PS50932">
    <property type="entry name" value="HTH_LACI_2"/>
    <property type="match status" value="1"/>
</dbReference>
<protein>
    <submittedName>
        <fullName evidence="6">LacI family DNA-binding transcriptional regulator</fullName>
    </submittedName>
</protein>
<sequence>MNTPPPTRSRRANAAQTSTVTLQQVAERAGVSPSTVSRILNGTAVVSPAKQAAVQAAIQELGFRPNPVARGLAGGKTFSVGVVTQTISSPFYGEAMYGIEGVLDAAGYASLFVSGNWREDDERKAIETLMSRRVDGLIVFAGRLSDAALKRYAAEVPLVLVGRRSPGRQFLSIGFDNRLGAHLAAEHLLSLGHRQIAFITGAHQHADALERRTAFEETLQAAGLKLDPDLVAEGAYTEPSGQQAAQALLARGKPFTALFASNDQMAIGAALALHRAGLRVPQDVSLVGFDDVAVAEFSIPPLTTVRQSVGEIGAQAATALLDLLADRPPRVTLTPPRLVVRESTAAPRKR</sequence>
<dbReference type="RefSeq" id="WP_347703758.1">
    <property type="nucleotide sequence ID" value="NZ_JBDPZD010000001.1"/>
</dbReference>
<keyword evidence="2 6" id="KW-0238">DNA-binding</keyword>
<dbReference type="InterPro" id="IPR046335">
    <property type="entry name" value="LacI/GalR-like_sensor"/>
</dbReference>
<evidence type="ECO:0000259" key="5">
    <source>
        <dbReference type="PROSITE" id="PS50943"/>
    </source>
</evidence>
<gene>
    <name evidence="6" type="ORF">ABDJ85_05635</name>
</gene>
<dbReference type="Proteomes" id="UP001495147">
    <property type="component" value="Unassembled WGS sequence"/>
</dbReference>
<keyword evidence="1" id="KW-0805">Transcription regulation</keyword>
<dbReference type="EMBL" id="JBDPZD010000001">
    <property type="protein sequence ID" value="MEO3690944.1"/>
    <property type="molecule type" value="Genomic_DNA"/>
</dbReference>
<dbReference type="PANTHER" id="PTHR30146">
    <property type="entry name" value="LACI-RELATED TRANSCRIPTIONAL REPRESSOR"/>
    <property type="match status" value="1"/>
</dbReference>
<feature type="domain" description="HTH cro/C1-type" evidence="5">
    <location>
        <begin position="21"/>
        <end position="50"/>
    </location>
</feature>
<dbReference type="InterPro" id="IPR001387">
    <property type="entry name" value="Cro/C1-type_HTH"/>
</dbReference>
<keyword evidence="3" id="KW-0804">Transcription</keyword>
<dbReference type="Pfam" id="PF00356">
    <property type="entry name" value="LacI"/>
    <property type="match status" value="1"/>
</dbReference>
<dbReference type="CDD" id="cd01392">
    <property type="entry name" value="HTH_LacI"/>
    <property type="match status" value="1"/>
</dbReference>
<keyword evidence="7" id="KW-1185">Reference proteome</keyword>
<organism evidence="6 7">
    <name type="scientific">Roseateles paludis</name>
    <dbReference type="NCBI Taxonomy" id="3145238"/>
    <lineage>
        <taxon>Bacteria</taxon>
        <taxon>Pseudomonadati</taxon>
        <taxon>Pseudomonadota</taxon>
        <taxon>Betaproteobacteria</taxon>
        <taxon>Burkholderiales</taxon>
        <taxon>Sphaerotilaceae</taxon>
        <taxon>Roseateles</taxon>
    </lineage>
</organism>
<evidence type="ECO:0000313" key="6">
    <source>
        <dbReference type="EMBL" id="MEO3690944.1"/>
    </source>
</evidence>
<dbReference type="Gene3D" id="3.40.50.2300">
    <property type="match status" value="2"/>
</dbReference>
<dbReference type="Pfam" id="PF13377">
    <property type="entry name" value="Peripla_BP_3"/>
    <property type="match status" value="1"/>
</dbReference>
<feature type="domain" description="HTH lacI-type" evidence="4">
    <location>
        <begin position="20"/>
        <end position="74"/>
    </location>
</feature>
<comment type="caution">
    <text evidence="6">The sequence shown here is derived from an EMBL/GenBank/DDBJ whole genome shotgun (WGS) entry which is preliminary data.</text>
</comment>
<dbReference type="InterPro" id="IPR000843">
    <property type="entry name" value="HTH_LacI"/>
</dbReference>
<evidence type="ECO:0000256" key="2">
    <source>
        <dbReference type="ARBA" id="ARBA00023125"/>
    </source>
</evidence>
<reference evidence="6 7" key="1">
    <citation type="submission" date="2024-05" db="EMBL/GenBank/DDBJ databases">
        <title>Roseateles sp. DJS-2-20 16S ribosomal RNA gene Genome sequencing and assembly.</title>
        <authorList>
            <person name="Woo H."/>
        </authorList>
    </citation>
    <scope>NUCLEOTIDE SEQUENCE [LARGE SCALE GENOMIC DNA]</scope>
    <source>
        <strain evidence="6 7">DJS-2-20</strain>
    </source>
</reference>
<dbReference type="SMART" id="SM00354">
    <property type="entry name" value="HTH_LACI"/>
    <property type="match status" value="1"/>
</dbReference>
<accession>A0ABV0FYD8</accession>
<evidence type="ECO:0000256" key="1">
    <source>
        <dbReference type="ARBA" id="ARBA00023015"/>
    </source>
</evidence>
<dbReference type="SUPFAM" id="SSF47413">
    <property type="entry name" value="lambda repressor-like DNA-binding domains"/>
    <property type="match status" value="1"/>
</dbReference>
<dbReference type="Gene3D" id="1.10.260.40">
    <property type="entry name" value="lambda repressor-like DNA-binding domains"/>
    <property type="match status" value="1"/>
</dbReference>
<dbReference type="GO" id="GO:0003677">
    <property type="term" value="F:DNA binding"/>
    <property type="evidence" value="ECO:0007669"/>
    <property type="project" value="UniProtKB-KW"/>
</dbReference>
<dbReference type="InterPro" id="IPR028082">
    <property type="entry name" value="Peripla_BP_I"/>
</dbReference>